<sequence length="256" mass="29145">MASGDYGTIISRYEDFCDEFINLAEQLLDDDDLSEKAYRKEIVGYFLHGLDPPVTRRIERDYEPEELEDHPTYSCPLTVAPGLASGERCDKCGLYHPTAEERLRYVGKLAIWLEYVQQSLLAHFLKRRGIKNAKNGRKPYDAARATPDDKVVDKEVPTANKFAGMAVMKMDPTSQESDTLDVAALKKEEYREPLHCSTIDTVKSDENSTNNDGETVVPLRLIPDDDAVDGRPTTCYVRDKRTFERLNEKEIKQCLE</sequence>
<feature type="non-terminal residue" evidence="1">
    <location>
        <position position="256"/>
    </location>
</feature>
<comment type="caution">
    <text evidence="1">The sequence shown here is derived from an EMBL/GenBank/DDBJ whole genome shotgun (WGS) entry which is preliminary data.</text>
</comment>
<evidence type="ECO:0000313" key="1">
    <source>
        <dbReference type="EMBL" id="KAF4649923.1"/>
    </source>
</evidence>
<gene>
    <name evidence="1" type="ORF">FOL47_001580</name>
</gene>
<dbReference type="Proteomes" id="UP000591131">
    <property type="component" value="Unassembled WGS sequence"/>
</dbReference>
<reference evidence="1 2" key="1">
    <citation type="submission" date="2020-04" db="EMBL/GenBank/DDBJ databases">
        <title>Perkinsus chesapeaki whole genome sequence.</title>
        <authorList>
            <person name="Bogema D.R."/>
        </authorList>
    </citation>
    <scope>NUCLEOTIDE SEQUENCE [LARGE SCALE GENOMIC DNA]</scope>
    <source>
        <strain evidence="1">ATCC PRA-425</strain>
    </source>
</reference>
<dbReference type="OrthoDB" id="10641405at2759"/>
<keyword evidence="2" id="KW-1185">Reference proteome</keyword>
<accession>A0A7J6KRD3</accession>
<dbReference type="EMBL" id="JAAPAO010001388">
    <property type="protein sequence ID" value="KAF4649923.1"/>
    <property type="molecule type" value="Genomic_DNA"/>
</dbReference>
<name>A0A7J6KRD3_PERCH</name>
<organism evidence="1 2">
    <name type="scientific">Perkinsus chesapeaki</name>
    <name type="common">Clam parasite</name>
    <name type="synonym">Perkinsus andrewsi</name>
    <dbReference type="NCBI Taxonomy" id="330153"/>
    <lineage>
        <taxon>Eukaryota</taxon>
        <taxon>Sar</taxon>
        <taxon>Alveolata</taxon>
        <taxon>Perkinsozoa</taxon>
        <taxon>Perkinsea</taxon>
        <taxon>Perkinsida</taxon>
        <taxon>Perkinsidae</taxon>
        <taxon>Perkinsus</taxon>
    </lineage>
</organism>
<protein>
    <submittedName>
        <fullName evidence="1">Uncharacterized protein</fullName>
    </submittedName>
</protein>
<evidence type="ECO:0000313" key="2">
    <source>
        <dbReference type="Proteomes" id="UP000591131"/>
    </source>
</evidence>
<proteinExistence type="predicted"/>
<dbReference type="AlphaFoldDB" id="A0A7J6KRD3"/>